<dbReference type="RefSeq" id="XP_056550016.1">
    <property type="nucleotide sequence ID" value="XM_056704056.1"/>
</dbReference>
<dbReference type="GeneID" id="81443235"/>
<reference evidence="4" key="2">
    <citation type="journal article" date="2023" name="IMA Fungus">
        <title>Comparative genomic study of the Penicillium genus elucidates a diverse pangenome and 15 lateral gene transfer events.</title>
        <authorList>
            <person name="Petersen C."/>
            <person name="Sorensen T."/>
            <person name="Nielsen M.R."/>
            <person name="Sondergaard T.E."/>
            <person name="Sorensen J.L."/>
            <person name="Fitzpatrick D.A."/>
            <person name="Frisvad J.C."/>
            <person name="Nielsen K.L."/>
        </authorList>
    </citation>
    <scope>NUCLEOTIDE SEQUENCE</scope>
    <source>
        <strain evidence="4">IBT 29864</strain>
    </source>
</reference>
<evidence type="ECO:0000256" key="1">
    <source>
        <dbReference type="ARBA" id="ARBA00006484"/>
    </source>
</evidence>
<evidence type="ECO:0000256" key="2">
    <source>
        <dbReference type="ARBA" id="ARBA00022857"/>
    </source>
</evidence>
<comment type="caution">
    <text evidence="4">The sequence shown here is derived from an EMBL/GenBank/DDBJ whole genome shotgun (WGS) entry which is preliminary data.</text>
</comment>
<keyword evidence="5" id="KW-1185">Reference proteome</keyword>
<dbReference type="PANTHER" id="PTHR43639:SF1">
    <property type="entry name" value="SHORT-CHAIN DEHYDROGENASE_REDUCTASE FAMILY PROTEIN"/>
    <property type="match status" value="1"/>
</dbReference>
<dbReference type="PRINTS" id="PR00081">
    <property type="entry name" value="GDHRDH"/>
</dbReference>
<gene>
    <name evidence="4" type="ORF">N7496_011143</name>
</gene>
<evidence type="ECO:0000313" key="5">
    <source>
        <dbReference type="Proteomes" id="UP001147782"/>
    </source>
</evidence>
<keyword evidence="3" id="KW-0560">Oxidoreductase</keyword>
<dbReference type="Proteomes" id="UP001147782">
    <property type="component" value="Unassembled WGS sequence"/>
</dbReference>
<dbReference type="InterPro" id="IPR020904">
    <property type="entry name" value="Sc_DH/Rdtase_CS"/>
</dbReference>
<dbReference type="InterPro" id="IPR002347">
    <property type="entry name" value="SDR_fam"/>
</dbReference>
<dbReference type="InterPro" id="IPR036291">
    <property type="entry name" value="NAD(P)-bd_dom_sf"/>
</dbReference>
<protein>
    <submittedName>
        <fullName evidence="4">Uncharacterized protein</fullName>
    </submittedName>
</protein>
<dbReference type="Pfam" id="PF13561">
    <property type="entry name" value="adh_short_C2"/>
    <property type="match status" value="1"/>
</dbReference>
<comment type="similarity">
    <text evidence="1">Belongs to the short-chain dehydrogenases/reductases (SDR) family.</text>
</comment>
<proteinExistence type="inferred from homology"/>
<dbReference type="PROSITE" id="PS00061">
    <property type="entry name" value="ADH_SHORT"/>
    <property type="match status" value="1"/>
</dbReference>
<dbReference type="FunFam" id="3.40.50.720:FF:000084">
    <property type="entry name" value="Short-chain dehydrogenase reductase"/>
    <property type="match status" value="1"/>
</dbReference>
<accession>A0A9W9REF7</accession>
<organism evidence="4 5">
    <name type="scientific">Penicillium cataractarum</name>
    <dbReference type="NCBI Taxonomy" id="2100454"/>
    <lineage>
        <taxon>Eukaryota</taxon>
        <taxon>Fungi</taxon>
        <taxon>Dikarya</taxon>
        <taxon>Ascomycota</taxon>
        <taxon>Pezizomycotina</taxon>
        <taxon>Eurotiomycetes</taxon>
        <taxon>Eurotiomycetidae</taxon>
        <taxon>Eurotiales</taxon>
        <taxon>Aspergillaceae</taxon>
        <taxon>Penicillium</taxon>
    </lineage>
</organism>
<name>A0A9W9REF7_9EURO</name>
<dbReference type="AlphaFoldDB" id="A0A9W9REF7"/>
<dbReference type="SUPFAM" id="SSF51735">
    <property type="entry name" value="NAD(P)-binding Rossmann-fold domains"/>
    <property type="match status" value="1"/>
</dbReference>
<dbReference type="PANTHER" id="PTHR43639">
    <property type="entry name" value="OXIDOREDUCTASE, SHORT-CHAIN DEHYDROGENASE/REDUCTASE FAMILY (AFU_ORTHOLOGUE AFUA_5G02870)"/>
    <property type="match status" value="1"/>
</dbReference>
<sequence length="256" mass="27154">MTLSLANKNAIVTGGSRGIGLAIAQELARRGASVLITYVSSKPRADKAVSEIQSIAHNEAKVAAVHADSANAAEAARLVVAEAHKILGSIDIIVNNAVDGSDINLAAVTTENFDNLFHANLLFPLLLVRESQQHLRKKARIVNISSTSARRPYPEAITYAASKAALENITSALAFQLGREFEATVNAVNPGPVRTDMWNKTPGYEEVEKAIHPATAAGDRIGNPTDIADIVAFLCEEQSRWISGSTVCANGGYVPT</sequence>
<evidence type="ECO:0000256" key="3">
    <source>
        <dbReference type="ARBA" id="ARBA00023002"/>
    </source>
</evidence>
<dbReference type="PRINTS" id="PR00080">
    <property type="entry name" value="SDRFAMILY"/>
</dbReference>
<dbReference type="OrthoDB" id="47007at2759"/>
<dbReference type="EMBL" id="JAPZBS010000009">
    <property type="protein sequence ID" value="KAJ5358730.1"/>
    <property type="molecule type" value="Genomic_DNA"/>
</dbReference>
<keyword evidence="2" id="KW-0521">NADP</keyword>
<reference evidence="4" key="1">
    <citation type="submission" date="2022-11" db="EMBL/GenBank/DDBJ databases">
        <authorList>
            <person name="Petersen C."/>
        </authorList>
    </citation>
    <scope>NUCLEOTIDE SEQUENCE</scope>
    <source>
        <strain evidence="4">IBT 29864</strain>
    </source>
</reference>
<dbReference type="Gene3D" id="3.40.50.720">
    <property type="entry name" value="NAD(P)-binding Rossmann-like Domain"/>
    <property type="match status" value="1"/>
</dbReference>
<dbReference type="GO" id="GO:0016491">
    <property type="term" value="F:oxidoreductase activity"/>
    <property type="evidence" value="ECO:0007669"/>
    <property type="project" value="UniProtKB-KW"/>
</dbReference>
<evidence type="ECO:0000313" key="4">
    <source>
        <dbReference type="EMBL" id="KAJ5358730.1"/>
    </source>
</evidence>